<dbReference type="PROSITE" id="PS00595">
    <property type="entry name" value="AA_TRANSFER_CLASS_5"/>
    <property type="match status" value="1"/>
</dbReference>
<name>A0A426DNE5_9FIRM</name>
<evidence type="ECO:0000259" key="7">
    <source>
        <dbReference type="Pfam" id="PF00266"/>
    </source>
</evidence>
<organism evidence="8 9">
    <name type="scientific">Schaedlerella arabinosiphila</name>
    <dbReference type="NCBI Taxonomy" id="2044587"/>
    <lineage>
        <taxon>Bacteria</taxon>
        <taxon>Bacillati</taxon>
        <taxon>Bacillota</taxon>
        <taxon>Clostridia</taxon>
        <taxon>Lachnospirales</taxon>
        <taxon>Lachnospiraceae</taxon>
        <taxon>Schaedlerella</taxon>
    </lineage>
</organism>
<evidence type="ECO:0000256" key="6">
    <source>
        <dbReference type="RuleBase" id="RU004504"/>
    </source>
</evidence>
<evidence type="ECO:0000256" key="3">
    <source>
        <dbReference type="ARBA" id="ARBA00012239"/>
    </source>
</evidence>
<dbReference type="RefSeq" id="WP_125129413.1">
    <property type="nucleotide sequence ID" value="NZ_RHJS01000002.1"/>
</dbReference>
<dbReference type="PANTHER" id="PTHR43586:SF4">
    <property type="entry name" value="ISOPENICILLIN N EPIMERASE"/>
    <property type="match status" value="1"/>
</dbReference>
<reference evidence="8" key="1">
    <citation type="submission" date="2018-10" db="EMBL/GenBank/DDBJ databases">
        <title>Schaedlerella arabinophila gen. nov. sp. nov., isolated from the mouse intestinal tract and comparative analysis with the genome of the closely related altered Schaedler flora strain ASF502.</title>
        <authorList>
            <person name="Miyake S."/>
            <person name="Soh M."/>
            <person name="Seedorf H."/>
        </authorList>
    </citation>
    <scope>NUCLEOTIDE SEQUENCE [LARGE SCALE GENOMIC DNA]</scope>
    <source>
        <strain evidence="8">DSM 106076</strain>
    </source>
</reference>
<evidence type="ECO:0000256" key="2">
    <source>
        <dbReference type="ARBA" id="ARBA00010447"/>
    </source>
</evidence>
<gene>
    <name evidence="8" type="ORF">EBB54_25180</name>
</gene>
<comment type="cofactor">
    <cofactor evidence="1 6">
        <name>pyridoxal 5'-phosphate</name>
        <dbReference type="ChEBI" id="CHEBI:597326"/>
    </cofactor>
</comment>
<evidence type="ECO:0000313" key="9">
    <source>
        <dbReference type="Proteomes" id="UP000274920"/>
    </source>
</evidence>
<dbReference type="Gene3D" id="3.40.640.10">
    <property type="entry name" value="Type I PLP-dependent aspartate aminotransferase-like (Major domain)"/>
    <property type="match status" value="1"/>
</dbReference>
<comment type="catalytic activity">
    <reaction evidence="5">
        <text>(sulfur carrier)-H + L-cysteine = (sulfur carrier)-SH + L-alanine</text>
        <dbReference type="Rhea" id="RHEA:43892"/>
        <dbReference type="Rhea" id="RHEA-COMP:14737"/>
        <dbReference type="Rhea" id="RHEA-COMP:14739"/>
        <dbReference type="ChEBI" id="CHEBI:29917"/>
        <dbReference type="ChEBI" id="CHEBI:35235"/>
        <dbReference type="ChEBI" id="CHEBI:57972"/>
        <dbReference type="ChEBI" id="CHEBI:64428"/>
        <dbReference type="EC" id="2.8.1.7"/>
    </reaction>
</comment>
<sequence>MMYLNNAATTYPKPQCVTDAHTAALSAPPAGQFRSSGQGRGKDVFTGCRENLGRLLGIGSPERIYFTSGATDSLNQLFHGMERRGKKILVTQTEHNSVLRPLYNGMAAGAEVEILPCDKYGQVSPEVFEERISPEAGLLVLNHCSNVTGMIQDAARFGEIAEKHGVLFMLDASQSAGCIPIDCDGWHVDALVFTGHKGLFGPQGTGGFFLRKGVGLRPYRYGGTGKDSSRLVYRDGDYEYETGTQNGHGIQALGAGVEYILDCGVERIAEAEKRLMGILYDGLSEIQGVTVYGEKGRNLGPVLSMNLKGLRPSELAYILQNGYETVVRAGLHCAPLIHQAMGTEEQGTVRVSVSALTEEQEVLQFLEILREIAAAAEN</sequence>
<dbReference type="InterPro" id="IPR015421">
    <property type="entry name" value="PyrdxlP-dep_Trfase_major"/>
</dbReference>
<dbReference type="InterPro" id="IPR015424">
    <property type="entry name" value="PyrdxlP-dep_Trfase"/>
</dbReference>
<dbReference type="Proteomes" id="UP000274920">
    <property type="component" value="Unassembled WGS sequence"/>
</dbReference>
<dbReference type="InterPro" id="IPR016454">
    <property type="entry name" value="Cysteine_dSase"/>
</dbReference>
<dbReference type="SUPFAM" id="SSF53383">
    <property type="entry name" value="PLP-dependent transferases"/>
    <property type="match status" value="1"/>
</dbReference>
<protein>
    <recommendedName>
        <fullName evidence="3">cysteine desulfurase</fullName>
        <ecNumber evidence="3">2.8.1.7</ecNumber>
    </recommendedName>
</protein>
<evidence type="ECO:0000313" key="8">
    <source>
        <dbReference type="EMBL" id="RRK34258.1"/>
    </source>
</evidence>
<dbReference type="AlphaFoldDB" id="A0A426DNE5"/>
<dbReference type="EC" id="2.8.1.7" evidence="3"/>
<accession>A0A426DNE5</accession>
<dbReference type="InterPro" id="IPR000192">
    <property type="entry name" value="Aminotrans_V_dom"/>
</dbReference>
<keyword evidence="8" id="KW-0032">Aminotransferase</keyword>
<feature type="domain" description="Aminotransferase class V" evidence="7">
    <location>
        <begin position="2"/>
        <end position="364"/>
    </location>
</feature>
<dbReference type="GO" id="GO:0031071">
    <property type="term" value="F:cysteine desulfurase activity"/>
    <property type="evidence" value="ECO:0007669"/>
    <property type="project" value="UniProtKB-EC"/>
</dbReference>
<keyword evidence="9" id="KW-1185">Reference proteome</keyword>
<keyword evidence="4" id="KW-0663">Pyridoxal phosphate</keyword>
<dbReference type="GO" id="GO:0008483">
    <property type="term" value="F:transaminase activity"/>
    <property type="evidence" value="ECO:0007669"/>
    <property type="project" value="UniProtKB-KW"/>
</dbReference>
<dbReference type="PIRSF" id="PIRSF005572">
    <property type="entry name" value="NifS"/>
    <property type="match status" value="1"/>
</dbReference>
<dbReference type="InterPro" id="IPR020578">
    <property type="entry name" value="Aminotrans_V_PyrdxlP_BS"/>
</dbReference>
<evidence type="ECO:0000256" key="4">
    <source>
        <dbReference type="ARBA" id="ARBA00022898"/>
    </source>
</evidence>
<dbReference type="Pfam" id="PF00266">
    <property type="entry name" value="Aminotran_5"/>
    <property type="match status" value="1"/>
</dbReference>
<evidence type="ECO:0000256" key="5">
    <source>
        <dbReference type="ARBA" id="ARBA00050776"/>
    </source>
</evidence>
<comment type="similarity">
    <text evidence="2">Belongs to the class-V pyridoxal-phosphate-dependent aminotransferase family. Csd subfamily.</text>
</comment>
<dbReference type="PANTHER" id="PTHR43586">
    <property type="entry name" value="CYSTEINE DESULFURASE"/>
    <property type="match status" value="1"/>
</dbReference>
<dbReference type="EMBL" id="RHJS01000002">
    <property type="protein sequence ID" value="RRK34258.1"/>
    <property type="molecule type" value="Genomic_DNA"/>
</dbReference>
<keyword evidence="8" id="KW-0808">Transferase</keyword>
<dbReference type="Gene3D" id="3.90.1150.10">
    <property type="entry name" value="Aspartate Aminotransferase, domain 1"/>
    <property type="match status" value="1"/>
</dbReference>
<dbReference type="InterPro" id="IPR015422">
    <property type="entry name" value="PyrdxlP-dep_Trfase_small"/>
</dbReference>
<comment type="caution">
    <text evidence="8">The sequence shown here is derived from an EMBL/GenBank/DDBJ whole genome shotgun (WGS) entry which is preliminary data.</text>
</comment>
<proteinExistence type="inferred from homology"/>
<evidence type="ECO:0000256" key="1">
    <source>
        <dbReference type="ARBA" id="ARBA00001933"/>
    </source>
</evidence>